<feature type="compositionally biased region" description="Gly residues" evidence="1">
    <location>
        <begin position="170"/>
        <end position="185"/>
    </location>
</feature>
<organism evidence="2 3">
    <name type="scientific">Nonomuraea longicatena</name>
    <dbReference type="NCBI Taxonomy" id="83682"/>
    <lineage>
        <taxon>Bacteria</taxon>
        <taxon>Bacillati</taxon>
        <taxon>Actinomycetota</taxon>
        <taxon>Actinomycetes</taxon>
        <taxon>Streptosporangiales</taxon>
        <taxon>Streptosporangiaceae</taxon>
        <taxon>Nonomuraea</taxon>
    </lineage>
</organism>
<comment type="caution">
    <text evidence="2">The sequence shown here is derived from an EMBL/GenBank/DDBJ whole genome shotgun (WGS) entry which is preliminary data.</text>
</comment>
<feature type="compositionally biased region" description="Low complexity" evidence="1">
    <location>
        <begin position="75"/>
        <end position="85"/>
    </location>
</feature>
<proteinExistence type="predicted"/>
<dbReference type="Proteomes" id="UP001501578">
    <property type="component" value="Unassembled WGS sequence"/>
</dbReference>
<sequence>MPGRRGTGEGDGADPPVLDERPAHLDVAGDELDAGGRQRPALAQQVNEVEGGQRGAGRGLDDHRAAGGDGGRDLVGGQQQRVVEAGDADDDADRAPGPEAQQALARREEVERHGLAVQASDLLDGRGERDEGARDLDLAVGQRFAGLQHQEPFELLGAGAQRVMRAEQGGAAGVGGQRGHGGGDGQRLLQGADGEGGVTERRPGHLGAVVGEDDPAGRGGRDPARTDRQPVWDVHDLLQVLAGKQPLTGKGTFTTGSVRSGRRRGRRGRPRGRWPPARRARPRG</sequence>
<feature type="compositionally biased region" description="Basic and acidic residues" evidence="1">
    <location>
        <begin position="215"/>
        <end position="236"/>
    </location>
</feature>
<accession>A0ABP4B5E4</accession>
<gene>
    <name evidence="2" type="ORF">GCM10009560_59030</name>
</gene>
<evidence type="ECO:0000313" key="2">
    <source>
        <dbReference type="EMBL" id="GAA0944731.1"/>
    </source>
</evidence>
<feature type="compositionally biased region" description="Basic residues" evidence="1">
    <location>
        <begin position="260"/>
        <end position="284"/>
    </location>
</feature>
<name>A0ABP4B5E4_9ACTN</name>
<feature type="region of interest" description="Disordered" evidence="1">
    <location>
        <begin position="1"/>
        <end position="131"/>
    </location>
</feature>
<keyword evidence="3" id="KW-1185">Reference proteome</keyword>
<evidence type="ECO:0000256" key="1">
    <source>
        <dbReference type="SAM" id="MobiDB-lite"/>
    </source>
</evidence>
<feature type="region of interest" description="Disordered" evidence="1">
    <location>
        <begin position="167"/>
        <end position="284"/>
    </location>
</feature>
<reference evidence="3" key="1">
    <citation type="journal article" date="2019" name="Int. J. Syst. Evol. Microbiol.">
        <title>The Global Catalogue of Microorganisms (GCM) 10K type strain sequencing project: providing services to taxonomists for standard genome sequencing and annotation.</title>
        <authorList>
            <consortium name="The Broad Institute Genomics Platform"/>
            <consortium name="The Broad Institute Genome Sequencing Center for Infectious Disease"/>
            <person name="Wu L."/>
            <person name="Ma J."/>
        </authorList>
    </citation>
    <scope>NUCLEOTIDE SEQUENCE [LARGE SCALE GENOMIC DNA]</scope>
    <source>
        <strain evidence="3">JCM 11136</strain>
    </source>
</reference>
<protein>
    <submittedName>
        <fullName evidence="2">Uncharacterized protein</fullName>
    </submittedName>
</protein>
<evidence type="ECO:0000313" key="3">
    <source>
        <dbReference type="Proteomes" id="UP001501578"/>
    </source>
</evidence>
<feature type="compositionally biased region" description="Basic and acidic residues" evidence="1">
    <location>
        <begin position="105"/>
        <end position="114"/>
    </location>
</feature>
<dbReference type="EMBL" id="BAAAHQ010000036">
    <property type="protein sequence ID" value="GAA0944731.1"/>
    <property type="molecule type" value="Genomic_DNA"/>
</dbReference>
<feature type="compositionally biased region" description="Basic and acidic residues" evidence="1">
    <location>
        <begin position="59"/>
        <end position="72"/>
    </location>
</feature>